<dbReference type="AlphaFoldDB" id="A0A0D1L4J2"/>
<feature type="domain" description="YokE-like PH" evidence="1">
    <location>
        <begin position="51"/>
        <end position="156"/>
    </location>
</feature>
<dbReference type="InterPro" id="IPR039519">
    <property type="entry name" value="YokE-like_PH"/>
</dbReference>
<dbReference type="RefSeq" id="WP_043857007.1">
    <property type="nucleotide sequence ID" value="NZ_CM122994.1"/>
</dbReference>
<evidence type="ECO:0000313" key="2">
    <source>
        <dbReference type="EMBL" id="KIU13262.1"/>
    </source>
</evidence>
<comment type="caution">
    <text evidence="2">The sequence shown here is derived from an EMBL/GenBank/DDBJ whole genome shotgun (WGS) entry which is preliminary data.</text>
</comment>
<dbReference type="EMBL" id="JXBC01000001">
    <property type="protein sequence ID" value="KIU13262.1"/>
    <property type="molecule type" value="Genomic_DNA"/>
</dbReference>
<evidence type="ECO:0000313" key="3">
    <source>
        <dbReference type="Proteomes" id="UP000032247"/>
    </source>
</evidence>
<protein>
    <recommendedName>
        <fullName evidence="1">YokE-like PH domain-containing protein</fullName>
    </recommendedName>
</protein>
<evidence type="ECO:0000259" key="1">
    <source>
        <dbReference type="Pfam" id="PF14470"/>
    </source>
</evidence>
<name>A0A0D1L4J2_BACIU</name>
<reference evidence="2 3" key="1">
    <citation type="submission" date="2014-12" db="EMBL/GenBank/DDBJ databases">
        <title>Comparative genome analysis of Bacillus coagulans HM-08, Clostridium butyricum HM-68, Bacillus subtilis HM-66 and Bacillus licheniformis BL-09.</title>
        <authorList>
            <person name="Zhang H."/>
        </authorList>
    </citation>
    <scope>NUCLEOTIDE SEQUENCE [LARGE SCALE GENOMIC DNA]</scope>
    <source>
        <strain evidence="2 3">HM-66</strain>
    </source>
</reference>
<proteinExistence type="predicted"/>
<dbReference type="PATRIC" id="fig|1423.173.peg.382"/>
<organism evidence="2 3">
    <name type="scientific">Bacillus subtilis</name>
    <dbReference type="NCBI Taxonomy" id="1423"/>
    <lineage>
        <taxon>Bacteria</taxon>
        <taxon>Bacillati</taxon>
        <taxon>Bacillota</taxon>
        <taxon>Bacilli</taxon>
        <taxon>Bacillales</taxon>
        <taxon>Bacillaceae</taxon>
        <taxon>Bacillus</taxon>
    </lineage>
</organism>
<dbReference type="Proteomes" id="UP000032247">
    <property type="component" value="Unassembled WGS sequence"/>
</dbReference>
<gene>
    <name evidence="2" type="ORF">SC09_Contig17orf00460</name>
</gene>
<dbReference type="Pfam" id="PF14470">
    <property type="entry name" value="bPH_3"/>
    <property type="match status" value="1"/>
</dbReference>
<sequence length="160" mass="18398">MAQKFQKLNYKYGIINYPIFLKELETIIQEFPKSERKFYEYAIKALKKEVGKKEKILHITSADPKLTKFGFMVITEKKLLFVTMKGGIFGGADTEIVEFKSIKEVDFDIAPNPLGMATMQLGILHLKIKGKLGMSSKRTIRNIDEHSLDRIVSILRDQIK</sequence>
<accession>A0A0D1L4J2</accession>